<keyword evidence="9" id="KW-1185">Reference proteome</keyword>
<evidence type="ECO:0000256" key="6">
    <source>
        <dbReference type="ARBA" id="ARBA00023098"/>
    </source>
</evidence>
<dbReference type="PANTHER" id="PTHR43856">
    <property type="entry name" value="CARDIOLIPIN HYDROLASE"/>
    <property type="match status" value="1"/>
</dbReference>
<dbReference type="EMBL" id="CP046053">
    <property type="protein sequence ID" value="QGM48297.1"/>
    <property type="molecule type" value="Genomic_DNA"/>
</dbReference>
<evidence type="ECO:0000313" key="8">
    <source>
        <dbReference type="EMBL" id="QGM48297.1"/>
    </source>
</evidence>
<accession>A0A6B8KKX5</accession>
<evidence type="ECO:0000256" key="1">
    <source>
        <dbReference type="ARBA" id="ARBA00000798"/>
    </source>
</evidence>
<evidence type="ECO:0000256" key="5">
    <source>
        <dbReference type="ARBA" id="ARBA00022963"/>
    </source>
</evidence>
<dbReference type="InterPro" id="IPR025202">
    <property type="entry name" value="PLD-like_dom"/>
</dbReference>
<evidence type="ECO:0000313" key="9">
    <source>
        <dbReference type="Proteomes" id="UP000309061"/>
    </source>
</evidence>
<comment type="similarity">
    <text evidence="2">Belongs to the phospholipase D family.</text>
</comment>
<keyword evidence="6" id="KW-0443">Lipid metabolism</keyword>
<evidence type="ECO:0000256" key="3">
    <source>
        <dbReference type="ARBA" id="ARBA00012027"/>
    </source>
</evidence>
<keyword evidence="5" id="KW-0442">Lipid degradation</keyword>
<dbReference type="Gene3D" id="3.30.870.10">
    <property type="entry name" value="Endonuclease Chain A"/>
    <property type="match status" value="1"/>
</dbReference>
<dbReference type="PANTHER" id="PTHR43856:SF1">
    <property type="entry name" value="MITOCHONDRIAL CARDIOLIPIN HYDROLASE"/>
    <property type="match status" value="1"/>
</dbReference>
<dbReference type="SUPFAM" id="SSF56024">
    <property type="entry name" value="Phospholipase D/nuclease"/>
    <property type="match status" value="1"/>
</dbReference>
<comment type="catalytic activity">
    <reaction evidence="1">
        <text>a 1,2-diacyl-sn-glycero-3-phosphocholine + H2O = a 1,2-diacyl-sn-glycero-3-phosphate + choline + H(+)</text>
        <dbReference type="Rhea" id="RHEA:14445"/>
        <dbReference type="ChEBI" id="CHEBI:15354"/>
        <dbReference type="ChEBI" id="CHEBI:15377"/>
        <dbReference type="ChEBI" id="CHEBI:15378"/>
        <dbReference type="ChEBI" id="CHEBI:57643"/>
        <dbReference type="ChEBI" id="CHEBI:58608"/>
        <dbReference type="EC" id="3.1.4.4"/>
    </reaction>
</comment>
<dbReference type="Proteomes" id="UP000309061">
    <property type="component" value="Plasmid unnamed1"/>
</dbReference>
<proteinExistence type="inferred from homology"/>
<protein>
    <recommendedName>
        <fullName evidence="3">phospholipase D</fullName>
        <ecNumber evidence="3">3.1.4.4</ecNumber>
    </recommendedName>
</protein>
<evidence type="ECO:0000256" key="4">
    <source>
        <dbReference type="ARBA" id="ARBA00022801"/>
    </source>
</evidence>
<organism evidence="8 9">
    <name type="scientific">Methylocystis heyeri</name>
    <dbReference type="NCBI Taxonomy" id="391905"/>
    <lineage>
        <taxon>Bacteria</taxon>
        <taxon>Pseudomonadati</taxon>
        <taxon>Pseudomonadota</taxon>
        <taxon>Alphaproteobacteria</taxon>
        <taxon>Hyphomicrobiales</taxon>
        <taxon>Methylocystaceae</taxon>
        <taxon>Methylocystis</taxon>
    </lineage>
</organism>
<evidence type="ECO:0000256" key="2">
    <source>
        <dbReference type="ARBA" id="ARBA00008664"/>
    </source>
</evidence>
<dbReference type="Pfam" id="PF13091">
    <property type="entry name" value="PLDc_2"/>
    <property type="match status" value="1"/>
</dbReference>
<reference evidence="8 9" key="1">
    <citation type="submission" date="2019-11" db="EMBL/GenBank/DDBJ databases">
        <title>The genome sequence of Methylocystis heyeri.</title>
        <authorList>
            <person name="Oshkin I.Y."/>
            <person name="Miroshnikov K."/>
            <person name="Dedysh S.N."/>
        </authorList>
    </citation>
    <scope>NUCLEOTIDE SEQUENCE [LARGE SCALE GENOMIC DNA]</scope>
    <source>
        <strain evidence="8 9">H2</strain>
        <plasmid evidence="8 9">unnamed1</plasmid>
    </source>
</reference>
<sequence length="185" mass="20447">MKGALLLVVLPVILLGPAGESRAERTALVQMYNSPEMNLEEIDSSILDQVGAGGRINFAFNVLSDSTIMESLRGAAERGAVVRIYLDPRELEKLTLSNDHPLVKLSRTRNVEIKVKGLKDGLMLLKSYSVNGVLLRTGSANESQSGLERQDNDLLVISDKPTVSSFDHKFEVMWARPSNTKFNYQ</sequence>
<name>A0A6B8KKX5_9HYPH</name>
<dbReference type="GO" id="GO:0004630">
    <property type="term" value="F:phospholipase D activity"/>
    <property type="evidence" value="ECO:0007669"/>
    <property type="project" value="UniProtKB-EC"/>
</dbReference>
<dbReference type="KEGG" id="mhey:H2LOC_021170"/>
<dbReference type="AlphaFoldDB" id="A0A6B8KKX5"/>
<dbReference type="GO" id="GO:0016891">
    <property type="term" value="F:RNA endonuclease activity producing 5'-phosphomonoesters, hydrolytic mechanism"/>
    <property type="evidence" value="ECO:0007669"/>
    <property type="project" value="TreeGrafter"/>
</dbReference>
<geneLocation type="plasmid" evidence="8">
    <name>unnamed1</name>
</geneLocation>
<dbReference type="OrthoDB" id="9814092at2"/>
<keyword evidence="4" id="KW-0378">Hydrolase</keyword>
<dbReference type="GO" id="GO:0016042">
    <property type="term" value="P:lipid catabolic process"/>
    <property type="evidence" value="ECO:0007669"/>
    <property type="project" value="UniProtKB-KW"/>
</dbReference>
<dbReference type="EC" id="3.1.4.4" evidence="3"/>
<evidence type="ECO:0000259" key="7">
    <source>
        <dbReference type="Pfam" id="PF13091"/>
    </source>
</evidence>
<keyword evidence="8" id="KW-0614">Plasmid</keyword>
<feature type="domain" description="Phospholipase D-like" evidence="7">
    <location>
        <begin position="55"/>
        <end position="174"/>
    </location>
</feature>
<dbReference type="InterPro" id="IPR051406">
    <property type="entry name" value="PLD_domain"/>
</dbReference>
<gene>
    <name evidence="8" type="ORF">H2LOC_021170</name>
</gene>